<evidence type="ECO:0000256" key="4">
    <source>
        <dbReference type="ARBA" id="ARBA00022847"/>
    </source>
</evidence>
<feature type="transmembrane region" description="Helical" evidence="7">
    <location>
        <begin position="146"/>
        <end position="170"/>
    </location>
</feature>
<feature type="transmembrane region" description="Helical" evidence="7">
    <location>
        <begin position="182"/>
        <end position="200"/>
    </location>
</feature>
<keyword evidence="4" id="KW-0769">Symport</keyword>
<dbReference type="Gene3D" id="1.20.1250.20">
    <property type="entry name" value="MFS general substrate transporter like domains"/>
    <property type="match status" value="1"/>
</dbReference>
<gene>
    <name evidence="9" type="ORF">g.9803</name>
    <name evidence="8" type="ORF">g.9804</name>
</gene>
<accession>A0A1B6GZW3</accession>
<dbReference type="InterPro" id="IPR050382">
    <property type="entry name" value="MFS_Na/Anion_cotransporter"/>
</dbReference>
<protein>
    <recommendedName>
        <fullName evidence="10">Major facilitator superfamily (MFS) profile domain-containing protein</fullName>
    </recommendedName>
</protein>
<comment type="subcellular location">
    <subcellularLocation>
        <location evidence="1">Membrane</location>
        <topology evidence="1">Multi-pass membrane protein</topology>
    </subcellularLocation>
</comment>
<evidence type="ECO:0008006" key="10">
    <source>
        <dbReference type="Google" id="ProtNLM"/>
    </source>
</evidence>
<evidence type="ECO:0000313" key="8">
    <source>
        <dbReference type="EMBL" id="JAS53185.1"/>
    </source>
</evidence>
<evidence type="ECO:0000256" key="3">
    <source>
        <dbReference type="ARBA" id="ARBA00022692"/>
    </source>
</evidence>
<dbReference type="PANTHER" id="PTHR11662">
    <property type="entry name" value="SOLUTE CARRIER FAMILY 17"/>
    <property type="match status" value="1"/>
</dbReference>
<keyword evidence="6 7" id="KW-0472">Membrane</keyword>
<dbReference type="FunFam" id="1.20.1250.20:FF:000003">
    <property type="entry name" value="Solute carrier family 17 member 3"/>
    <property type="match status" value="1"/>
</dbReference>
<keyword evidence="5 7" id="KW-1133">Transmembrane helix</keyword>
<dbReference type="AlphaFoldDB" id="A0A1B6GZW3"/>
<dbReference type="GO" id="GO:0015293">
    <property type="term" value="F:symporter activity"/>
    <property type="evidence" value="ECO:0007669"/>
    <property type="project" value="UniProtKB-KW"/>
</dbReference>
<evidence type="ECO:0000256" key="5">
    <source>
        <dbReference type="ARBA" id="ARBA00022989"/>
    </source>
</evidence>
<keyword evidence="2" id="KW-0813">Transport</keyword>
<evidence type="ECO:0000256" key="2">
    <source>
        <dbReference type="ARBA" id="ARBA00022448"/>
    </source>
</evidence>
<evidence type="ECO:0000256" key="6">
    <source>
        <dbReference type="ARBA" id="ARBA00023136"/>
    </source>
</evidence>
<dbReference type="EMBL" id="GECZ01016584">
    <property type="protein sequence ID" value="JAS53185.1"/>
    <property type="molecule type" value="Transcribed_RNA"/>
</dbReference>
<dbReference type="GO" id="GO:0016020">
    <property type="term" value="C:membrane"/>
    <property type="evidence" value="ECO:0007669"/>
    <property type="project" value="UniProtKB-SubCell"/>
</dbReference>
<evidence type="ECO:0000256" key="7">
    <source>
        <dbReference type="SAM" id="Phobius"/>
    </source>
</evidence>
<dbReference type="PANTHER" id="PTHR11662:SF399">
    <property type="entry name" value="FI19708P1-RELATED"/>
    <property type="match status" value="1"/>
</dbReference>
<dbReference type="GO" id="GO:0006820">
    <property type="term" value="P:monoatomic anion transport"/>
    <property type="evidence" value="ECO:0007669"/>
    <property type="project" value="TreeGrafter"/>
</dbReference>
<evidence type="ECO:0000313" key="9">
    <source>
        <dbReference type="EMBL" id="JAS67966.1"/>
    </source>
</evidence>
<dbReference type="InterPro" id="IPR036259">
    <property type="entry name" value="MFS_trans_sf"/>
</dbReference>
<feature type="transmembrane region" description="Helical" evidence="7">
    <location>
        <begin position="93"/>
        <end position="126"/>
    </location>
</feature>
<organism evidence="9">
    <name type="scientific">Cuerna arida</name>
    <dbReference type="NCBI Taxonomy" id="1464854"/>
    <lineage>
        <taxon>Eukaryota</taxon>
        <taxon>Metazoa</taxon>
        <taxon>Ecdysozoa</taxon>
        <taxon>Arthropoda</taxon>
        <taxon>Hexapoda</taxon>
        <taxon>Insecta</taxon>
        <taxon>Pterygota</taxon>
        <taxon>Neoptera</taxon>
        <taxon>Paraneoptera</taxon>
        <taxon>Hemiptera</taxon>
        <taxon>Auchenorrhyncha</taxon>
        <taxon>Membracoidea</taxon>
        <taxon>Cicadellidae</taxon>
        <taxon>Cicadellinae</taxon>
        <taxon>Proconiini</taxon>
        <taxon>Cuerna</taxon>
    </lineage>
</organism>
<sequence>MKTPWRPILTSKPVWALTIAHFSHNWGKWTLLTELSSYLRNVYGYDIKSNGLISALPHLCSLIMMVVFSWAADAINSRQLVSLTVSRKVSNTIAQWGGAIALCGLPFISTPTSAVTLLTVSIALGAAAYTGSLPNPLDLSPNFTGLVLGITFGLGSLSAILGPSITGFIVTDETNRDQWMNAFYVAAVVYFVGNTVFIWFGSAEVQWWNDAEKVQDENEYQNT</sequence>
<keyword evidence="3 7" id="KW-0812">Transmembrane</keyword>
<dbReference type="SUPFAM" id="SSF103473">
    <property type="entry name" value="MFS general substrate transporter"/>
    <property type="match status" value="1"/>
</dbReference>
<name>A0A1B6GZW3_9HEMI</name>
<feature type="transmembrane region" description="Helical" evidence="7">
    <location>
        <begin position="52"/>
        <end position="72"/>
    </location>
</feature>
<dbReference type="EMBL" id="GECZ01001803">
    <property type="protein sequence ID" value="JAS67966.1"/>
    <property type="molecule type" value="Transcribed_RNA"/>
</dbReference>
<reference evidence="9" key="1">
    <citation type="submission" date="2015-11" db="EMBL/GenBank/DDBJ databases">
        <title>De novo transcriptome assembly of four potential Pierce s Disease insect vectors from Arizona vineyards.</title>
        <authorList>
            <person name="Tassone E.E."/>
        </authorList>
    </citation>
    <scope>NUCLEOTIDE SEQUENCE</scope>
</reference>
<proteinExistence type="predicted"/>
<evidence type="ECO:0000256" key="1">
    <source>
        <dbReference type="ARBA" id="ARBA00004141"/>
    </source>
</evidence>